<keyword evidence="3" id="KW-1185">Reference proteome</keyword>
<dbReference type="GO" id="GO:0045037">
    <property type="term" value="P:protein import into chloroplast stroma"/>
    <property type="evidence" value="ECO:0007669"/>
    <property type="project" value="TreeGrafter"/>
</dbReference>
<proteinExistence type="predicted"/>
<keyword evidence="1" id="KW-0472">Membrane</keyword>
<evidence type="ECO:0000256" key="1">
    <source>
        <dbReference type="SAM" id="Phobius"/>
    </source>
</evidence>
<accession>A0A8S0R290</accession>
<feature type="transmembrane region" description="Helical" evidence="1">
    <location>
        <begin position="164"/>
        <end position="186"/>
    </location>
</feature>
<evidence type="ECO:0000313" key="2">
    <source>
        <dbReference type="EMBL" id="CAA2972761.1"/>
    </source>
</evidence>
<reference evidence="2 3" key="1">
    <citation type="submission" date="2019-12" db="EMBL/GenBank/DDBJ databases">
        <authorList>
            <person name="Alioto T."/>
            <person name="Alioto T."/>
            <person name="Gomez Garrido J."/>
        </authorList>
    </citation>
    <scope>NUCLEOTIDE SEQUENCE [LARGE SCALE GENOMIC DNA]</scope>
</reference>
<dbReference type="EMBL" id="CACTIH010002067">
    <property type="protein sequence ID" value="CAA2972761.1"/>
    <property type="molecule type" value="Genomic_DNA"/>
</dbReference>
<dbReference type="GO" id="GO:0009706">
    <property type="term" value="C:chloroplast inner membrane"/>
    <property type="evidence" value="ECO:0007669"/>
    <property type="project" value="TreeGrafter"/>
</dbReference>
<keyword evidence="1" id="KW-0812">Transmembrane</keyword>
<sequence>MLDQFYWKCEYLPNYRHTSEVKRILNEDPAIQKKENSTQEQIEENEKWWADLRASPVAQFLSQAEEIPDKLNELERKKNSTPYRREDKKLWQALPNVIGLDGKPMPRESIKSKGESDDKFWDFARRFFFGLWGFQQWPYPPGRPIDVAQAIGYKKLEKQYYDCFPLRTALLLVVIFSLSSIFSCLYRWDKLHSLRLSDPNLEADGDQGPSKPKVLQKVSFKVINFSDQI</sequence>
<name>A0A8S0R290_OLEEU</name>
<dbReference type="PANTHER" id="PTHR37755">
    <property type="entry name" value="PROTEIN TIC 56, CHLOROPLASTIC"/>
    <property type="match status" value="1"/>
</dbReference>
<dbReference type="PANTHER" id="PTHR37755:SF1">
    <property type="entry name" value="PROTEIN TIC 56, CHLOROPLASTIC"/>
    <property type="match status" value="1"/>
</dbReference>
<evidence type="ECO:0000313" key="3">
    <source>
        <dbReference type="Proteomes" id="UP000594638"/>
    </source>
</evidence>
<dbReference type="Proteomes" id="UP000594638">
    <property type="component" value="Unassembled WGS sequence"/>
</dbReference>
<gene>
    <name evidence="2" type="ORF">OLEA9_A041087</name>
</gene>
<dbReference type="InterPro" id="IPR037471">
    <property type="entry name" value="TIC56"/>
</dbReference>
<dbReference type="Gramene" id="OE9A041087T1">
    <property type="protein sequence ID" value="OE9A041087C1"/>
    <property type="gene ID" value="OE9A041087"/>
</dbReference>
<protein>
    <submittedName>
        <fullName evidence="2">TIC 56, chloroplastic</fullName>
    </submittedName>
</protein>
<dbReference type="OrthoDB" id="1731086at2759"/>
<keyword evidence="1" id="KW-1133">Transmembrane helix</keyword>
<dbReference type="AlphaFoldDB" id="A0A8S0R290"/>
<organism evidence="2 3">
    <name type="scientific">Olea europaea subsp. europaea</name>
    <dbReference type="NCBI Taxonomy" id="158383"/>
    <lineage>
        <taxon>Eukaryota</taxon>
        <taxon>Viridiplantae</taxon>
        <taxon>Streptophyta</taxon>
        <taxon>Embryophyta</taxon>
        <taxon>Tracheophyta</taxon>
        <taxon>Spermatophyta</taxon>
        <taxon>Magnoliopsida</taxon>
        <taxon>eudicotyledons</taxon>
        <taxon>Gunneridae</taxon>
        <taxon>Pentapetalae</taxon>
        <taxon>asterids</taxon>
        <taxon>lamiids</taxon>
        <taxon>Lamiales</taxon>
        <taxon>Oleaceae</taxon>
        <taxon>Oleeae</taxon>
        <taxon>Olea</taxon>
    </lineage>
</organism>
<comment type="caution">
    <text evidence="2">The sequence shown here is derived from an EMBL/GenBank/DDBJ whole genome shotgun (WGS) entry which is preliminary data.</text>
</comment>